<proteinExistence type="predicted"/>
<feature type="transmembrane region" description="Helical" evidence="1">
    <location>
        <begin position="51"/>
        <end position="69"/>
    </location>
</feature>
<dbReference type="EMBL" id="CP012332">
    <property type="protein sequence ID" value="AKU90286.1"/>
    <property type="molecule type" value="Genomic_DNA"/>
</dbReference>
<keyword evidence="3" id="KW-1185">Reference proteome</keyword>
<feature type="transmembrane region" description="Helical" evidence="1">
    <location>
        <begin position="136"/>
        <end position="158"/>
    </location>
</feature>
<evidence type="ECO:0000256" key="1">
    <source>
        <dbReference type="SAM" id="Phobius"/>
    </source>
</evidence>
<evidence type="ECO:0000313" key="3">
    <source>
        <dbReference type="Proteomes" id="UP000055590"/>
    </source>
</evidence>
<keyword evidence="1" id="KW-0472">Membrane</keyword>
<protein>
    <recommendedName>
        <fullName evidence="4">Transmembrane protein</fullName>
    </recommendedName>
</protein>
<dbReference type="AlphaFoldDB" id="A0A0K1PA49"/>
<evidence type="ECO:0000313" key="2">
    <source>
        <dbReference type="EMBL" id="AKU90286.1"/>
    </source>
</evidence>
<keyword evidence="1" id="KW-1133">Transmembrane helix</keyword>
<dbReference type="KEGG" id="vin:AKJ08_0673"/>
<feature type="transmembrane region" description="Helical" evidence="1">
    <location>
        <begin position="107"/>
        <end position="130"/>
    </location>
</feature>
<feature type="transmembrane region" description="Helical" evidence="1">
    <location>
        <begin position="12"/>
        <end position="39"/>
    </location>
</feature>
<reference evidence="2 3" key="1">
    <citation type="submission" date="2015-08" db="EMBL/GenBank/DDBJ databases">
        <authorList>
            <person name="Babu N.S."/>
            <person name="Beckwith C.J."/>
            <person name="Beseler K.G."/>
            <person name="Brison A."/>
            <person name="Carone J.V."/>
            <person name="Caskin T.P."/>
            <person name="Diamond M."/>
            <person name="Durham M.E."/>
            <person name="Foxe J.M."/>
            <person name="Go M."/>
            <person name="Henderson B.A."/>
            <person name="Jones I.B."/>
            <person name="McGettigan J.A."/>
            <person name="Micheletti S.J."/>
            <person name="Nasrallah M.E."/>
            <person name="Ortiz D."/>
            <person name="Piller C.R."/>
            <person name="Privatt S.R."/>
            <person name="Schneider S.L."/>
            <person name="Sharp S."/>
            <person name="Smith T.C."/>
            <person name="Stanton J.D."/>
            <person name="Ullery H.E."/>
            <person name="Wilson R.J."/>
            <person name="Serrano M.G."/>
            <person name="Buck G."/>
            <person name="Lee V."/>
            <person name="Wang Y."/>
            <person name="Carvalho R."/>
            <person name="Voegtly L."/>
            <person name="Shi R."/>
            <person name="Duckworth R."/>
            <person name="Johnson A."/>
            <person name="Loviza R."/>
            <person name="Walstead R."/>
            <person name="Shah Z."/>
            <person name="Kiflezghi M."/>
            <person name="Wade K."/>
            <person name="Ball S.L."/>
            <person name="Bradley K.W."/>
            <person name="Asai D.J."/>
            <person name="Bowman C.A."/>
            <person name="Russell D.A."/>
            <person name="Pope W.H."/>
            <person name="Jacobs-Sera D."/>
            <person name="Hendrix R.W."/>
            <person name="Hatfull G.F."/>
        </authorList>
    </citation>
    <scope>NUCLEOTIDE SEQUENCE [LARGE SCALE GENOMIC DNA]</scope>
    <source>
        <strain evidence="2 3">DSM 27710</strain>
    </source>
</reference>
<gene>
    <name evidence="2" type="ORF">AKJ08_0673</name>
</gene>
<sequence length="178" mass="18826">MAIYDPNEWHDFFLAVAGGSAALTGLLVVAMSLHLRIILSDPALSHRARMILAGLAGAFMRCTLVLMGGQGAKAVAIELFAVCLLVVILAGFSYAPISRLNAPHRSFLIRAIGSNFCYGAEMLGAVLLFVGHPWGLNLAAVAMITNFFFVFSGSWLLLLGVRTDETLSPGGGGDADED</sequence>
<dbReference type="Proteomes" id="UP000055590">
    <property type="component" value="Chromosome"/>
</dbReference>
<keyword evidence="1" id="KW-0812">Transmembrane</keyword>
<organism evidence="2 3">
    <name type="scientific">Vulgatibacter incomptus</name>
    <dbReference type="NCBI Taxonomy" id="1391653"/>
    <lineage>
        <taxon>Bacteria</taxon>
        <taxon>Pseudomonadati</taxon>
        <taxon>Myxococcota</taxon>
        <taxon>Myxococcia</taxon>
        <taxon>Myxococcales</taxon>
        <taxon>Cystobacterineae</taxon>
        <taxon>Vulgatibacteraceae</taxon>
        <taxon>Vulgatibacter</taxon>
    </lineage>
</organism>
<accession>A0A0K1PA49</accession>
<feature type="transmembrane region" description="Helical" evidence="1">
    <location>
        <begin position="75"/>
        <end position="95"/>
    </location>
</feature>
<name>A0A0K1PA49_9BACT</name>
<evidence type="ECO:0008006" key="4">
    <source>
        <dbReference type="Google" id="ProtNLM"/>
    </source>
</evidence>